<dbReference type="InterPro" id="IPR003661">
    <property type="entry name" value="HisK_dim/P_dom"/>
</dbReference>
<dbReference type="Gene3D" id="1.10.287.130">
    <property type="match status" value="1"/>
</dbReference>
<dbReference type="SMART" id="SM00388">
    <property type="entry name" value="HisKA"/>
    <property type="match status" value="1"/>
</dbReference>
<dbReference type="SUPFAM" id="SSF55785">
    <property type="entry name" value="PYP-like sensor domain (PAS domain)"/>
    <property type="match status" value="1"/>
</dbReference>
<keyword evidence="11" id="KW-1185">Reference proteome</keyword>
<dbReference type="CDD" id="cd00130">
    <property type="entry name" value="PAS"/>
    <property type="match status" value="1"/>
</dbReference>
<name>A0ABZ0CXQ4_9BURK</name>
<evidence type="ECO:0000256" key="2">
    <source>
        <dbReference type="ARBA" id="ARBA00012438"/>
    </source>
</evidence>
<dbReference type="EC" id="2.7.13.3" evidence="2"/>
<dbReference type="Proteomes" id="UP001303946">
    <property type="component" value="Chromosome"/>
</dbReference>
<evidence type="ECO:0000313" key="10">
    <source>
        <dbReference type="EMBL" id="WOB07663.1"/>
    </source>
</evidence>
<keyword evidence="4" id="KW-0808">Transferase</keyword>
<feature type="domain" description="Response regulatory" evidence="8">
    <location>
        <begin position="530"/>
        <end position="642"/>
    </location>
</feature>
<dbReference type="PANTHER" id="PTHR43047:SF72">
    <property type="entry name" value="OSMOSENSING HISTIDINE PROTEIN KINASE SLN1"/>
    <property type="match status" value="1"/>
</dbReference>
<feature type="modified residue" description="4-aspartylphosphate" evidence="6">
    <location>
        <position position="61"/>
    </location>
</feature>
<dbReference type="Pfam" id="PF00989">
    <property type="entry name" value="PAS"/>
    <property type="match status" value="1"/>
</dbReference>
<dbReference type="InterPro" id="IPR005467">
    <property type="entry name" value="His_kinase_dom"/>
</dbReference>
<dbReference type="SUPFAM" id="SSF55874">
    <property type="entry name" value="ATPase domain of HSP90 chaperone/DNA topoisomerase II/histidine kinase"/>
    <property type="match status" value="1"/>
</dbReference>
<dbReference type="InterPro" id="IPR011006">
    <property type="entry name" value="CheY-like_superfamily"/>
</dbReference>
<keyword evidence="5" id="KW-0418">Kinase</keyword>
<protein>
    <recommendedName>
        <fullName evidence="2">histidine kinase</fullName>
        <ecNumber evidence="2">2.7.13.3</ecNumber>
    </recommendedName>
</protein>
<dbReference type="InterPro" id="IPR036097">
    <property type="entry name" value="HisK_dim/P_sf"/>
</dbReference>
<evidence type="ECO:0000256" key="1">
    <source>
        <dbReference type="ARBA" id="ARBA00000085"/>
    </source>
</evidence>
<evidence type="ECO:0000259" key="9">
    <source>
        <dbReference type="PROSITE" id="PS50112"/>
    </source>
</evidence>
<dbReference type="InterPro" id="IPR001789">
    <property type="entry name" value="Sig_transdc_resp-reg_receiver"/>
</dbReference>
<dbReference type="InterPro" id="IPR000014">
    <property type="entry name" value="PAS"/>
</dbReference>
<evidence type="ECO:0000256" key="6">
    <source>
        <dbReference type="PROSITE-ProRule" id="PRU00169"/>
    </source>
</evidence>
<dbReference type="Gene3D" id="3.40.50.2300">
    <property type="match status" value="2"/>
</dbReference>
<feature type="domain" description="Histidine kinase" evidence="7">
    <location>
        <begin position="289"/>
        <end position="507"/>
    </location>
</feature>
<dbReference type="Gene3D" id="3.30.565.10">
    <property type="entry name" value="Histidine kinase-like ATPase, C-terminal domain"/>
    <property type="match status" value="1"/>
</dbReference>
<dbReference type="InterPro" id="IPR036890">
    <property type="entry name" value="HATPase_C_sf"/>
</dbReference>
<feature type="modified residue" description="4-aspartylphosphate" evidence="6">
    <location>
        <position position="580"/>
    </location>
</feature>
<dbReference type="InterPro" id="IPR003594">
    <property type="entry name" value="HATPase_dom"/>
</dbReference>
<dbReference type="CDD" id="cd00082">
    <property type="entry name" value="HisKA"/>
    <property type="match status" value="1"/>
</dbReference>
<evidence type="ECO:0000313" key="11">
    <source>
        <dbReference type="Proteomes" id="UP001303946"/>
    </source>
</evidence>
<evidence type="ECO:0000259" key="8">
    <source>
        <dbReference type="PROSITE" id="PS50110"/>
    </source>
</evidence>
<dbReference type="PRINTS" id="PR00344">
    <property type="entry name" value="BCTRLSENSOR"/>
</dbReference>
<dbReference type="Pfam" id="PF00512">
    <property type="entry name" value="HisKA"/>
    <property type="match status" value="1"/>
</dbReference>
<evidence type="ECO:0000256" key="5">
    <source>
        <dbReference type="ARBA" id="ARBA00022777"/>
    </source>
</evidence>
<organism evidence="10 11">
    <name type="scientific">Piscinibacter gummiphilus</name>
    <dbReference type="NCBI Taxonomy" id="946333"/>
    <lineage>
        <taxon>Bacteria</taxon>
        <taxon>Pseudomonadati</taxon>
        <taxon>Pseudomonadota</taxon>
        <taxon>Betaproteobacteria</taxon>
        <taxon>Burkholderiales</taxon>
        <taxon>Sphaerotilaceae</taxon>
        <taxon>Piscinibacter</taxon>
    </lineage>
</organism>
<dbReference type="EMBL" id="CP136336">
    <property type="protein sequence ID" value="WOB07663.1"/>
    <property type="molecule type" value="Genomic_DNA"/>
</dbReference>
<reference evidence="10 11" key="1">
    <citation type="submission" date="2023-10" db="EMBL/GenBank/DDBJ databases">
        <title>Bacteria for the degradation of biodegradable plastic PBAT(Polybutylene adipate terephthalate).</title>
        <authorList>
            <person name="Weon H.-Y."/>
            <person name="Yeon J."/>
        </authorList>
    </citation>
    <scope>NUCLEOTIDE SEQUENCE [LARGE SCALE GENOMIC DNA]</scope>
    <source>
        <strain evidence="10 11">SBD 7-3</strain>
    </source>
</reference>
<sequence length="651" mass="71460">MSDAQDRRLSVLLLEDSAFDAEILQEWLKRAYPHVRVTWVDDEPNFLASLDRYRYDVILSDYQLPRYSGGEALDLVRQRDPHIPFIFVSGVIGEDNAVDMLKRGATDYVIKNRLSRLPMAIDRALEEVRLREAREAVEAQLRDADALYARVVDSLRNYAVILLDGAGIVRSWNLAAQAIFGHRREDTLGRSIDLVYTPEDREHGVWRRELETAFALGHAQNDRWLVRADGSRMRGEGVVTALYNTQGDHTGFSMLVHDATAAWRDAQALREAKEEAERANRAKDRFLAVLSHELRTPLAPIAAAAQLLERNATVPDKLAHLLPMIRRNVALEARLIDDLLDLTAIGAGKVNLRLQPVDVHKLIHAVAEMLEGDVQRSGLALDLHLDAPESVVQGDEARIQQVLWNIVRNAVKFTPSGGRVEVRSRLVGRELEVSCTDTGIGIHTDALPRIFLAFEQADADVSRRFGGLGLGLAIAHGLVARHHGSLSAHSDGRDKGAVFTLRLPTTQASSAQAETPLAHDGAARPPDSVHVLLVEDNRDAADALGLSLHDLGYRVTHAYSCDEAMTLANAQDGFDVVVTDLGLPDGSGIEIGRQLHGRLPVIALSGYGTQGDMKQSSEAGFVAHLVKPVATAAVHAAVQAALEARQPIRRP</sequence>
<accession>A0ABZ0CXQ4</accession>
<feature type="domain" description="Response regulatory" evidence="8">
    <location>
        <begin position="10"/>
        <end position="126"/>
    </location>
</feature>
<comment type="catalytic activity">
    <reaction evidence="1">
        <text>ATP + protein L-histidine = ADP + protein N-phospho-L-histidine.</text>
        <dbReference type="EC" id="2.7.13.3"/>
    </reaction>
</comment>
<dbReference type="PANTHER" id="PTHR43047">
    <property type="entry name" value="TWO-COMPONENT HISTIDINE PROTEIN KINASE"/>
    <property type="match status" value="1"/>
</dbReference>
<dbReference type="SMART" id="SM00091">
    <property type="entry name" value="PAS"/>
    <property type="match status" value="1"/>
</dbReference>
<dbReference type="SUPFAM" id="SSF52172">
    <property type="entry name" value="CheY-like"/>
    <property type="match status" value="2"/>
</dbReference>
<dbReference type="InterPro" id="IPR013767">
    <property type="entry name" value="PAS_fold"/>
</dbReference>
<dbReference type="InterPro" id="IPR004358">
    <property type="entry name" value="Sig_transdc_His_kin-like_C"/>
</dbReference>
<dbReference type="InterPro" id="IPR035965">
    <property type="entry name" value="PAS-like_dom_sf"/>
</dbReference>
<dbReference type="SMART" id="SM00387">
    <property type="entry name" value="HATPase_c"/>
    <property type="match status" value="1"/>
</dbReference>
<dbReference type="PROSITE" id="PS50110">
    <property type="entry name" value="RESPONSE_REGULATORY"/>
    <property type="match status" value="2"/>
</dbReference>
<dbReference type="Gene3D" id="3.30.450.20">
    <property type="entry name" value="PAS domain"/>
    <property type="match status" value="1"/>
</dbReference>
<dbReference type="RefSeq" id="WP_316700320.1">
    <property type="nucleotide sequence ID" value="NZ_CP136336.1"/>
</dbReference>
<dbReference type="PROSITE" id="PS50109">
    <property type="entry name" value="HIS_KIN"/>
    <property type="match status" value="1"/>
</dbReference>
<dbReference type="SUPFAM" id="SSF47384">
    <property type="entry name" value="Homodimeric domain of signal transducing histidine kinase"/>
    <property type="match status" value="1"/>
</dbReference>
<dbReference type="CDD" id="cd00156">
    <property type="entry name" value="REC"/>
    <property type="match status" value="1"/>
</dbReference>
<proteinExistence type="predicted"/>
<dbReference type="NCBIfam" id="TIGR00229">
    <property type="entry name" value="sensory_box"/>
    <property type="match status" value="1"/>
</dbReference>
<dbReference type="Pfam" id="PF02518">
    <property type="entry name" value="HATPase_c"/>
    <property type="match status" value="1"/>
</dbReference>
<evidence type="ECO:0000256" key="4">
    <source>
        <dbReference type="ARBA" id="ARBA00022679"/>
    </source>
</evidence>
<evidence type="ECO:0000256" key="3">
    <source>
        <dbReference type="ARBA" id="ARBA00022553"/>
    </source>
</evidence>
<dbReference type="Pfam" id="PF00072">
    <property type="entry name" value="Response_reg"/>
    <property type="match status" value="2"/>
</dbReference>
<dbReference type="SMART" id="SM00448">
    <property type="entry name" value="REC"/>
    <property type="match status" value="2"/>
</dbReference>
<dbReference type="PROSITE" id="PS50112">
    <property type="entry name" value="PAS"/>
    <property type="match status" value="1"/>
</dbReference>
<gene>
    <name evidence="10" type="ORF">RXV79_22460</name>
</gene>
<keyword evidence="3 6" id="KW-0597">Phosphoprotein</keyword>
<feature type="domain" description="PAS" evidence="9">
    <location>
        <begin position="144"/>
        <end position="202"/>
    </location>
</feature>
<evidence type="ECO:0000259" key="7">
    <source>
        <dbReference type="PROSITE" id="PS50109"/>
    </source>
</evidence>